<comment type="caution">
    <text evidence="1">The sequence shown here is derived from an EMBL/GenBank/DDBJ whole genome shotgun (WGS) entry which is preliminary data.</text>
</comment>
<gene>
    <name evidence="1" type="ORF">CYMTET_17366</name>
</gene>
<reference evidence="1 2" key="1">
    <citation type="journal article" date="2015" name="Genome Biol. Evol.">
        <title>Comparative Genomics of a Bacterivorous Green Alga Reveals Evolutionary Causalities and Consequences of Phago-Mixotrophic Mode of Nutrition.</title>
        <authorList>
            <person name="Burns J.A."/>
            <person name="Paasch A."/>
            <person name="Narechania A."/>
            <person name="Kim E."/>
        </authorList>
    </citation>
    <scope>NUCLEOTIDE SEQUENCE [LARGE SCALE GENOMIC DNA]</scope>
    <source>
        <strain evidence="1 2">PLY_AMNH</strain>
    </source>
</reference>
<sequence length="144" mass="15611">MSGRAGASYEKGVTGDNLRDPCPGYTFDLLTGEKKPLPSKNPKAKCGMTEQAISLPIGIQGLGMSQVPSAAKTGPLTLSGKEYRENLHLHVRHKEETRERFDAPATSAQVVGFAPQPMNAPLHGRKSCQETIIEEYQILGPRHS</sequence>
<accession>A0AAE0GAG2</accession>
<dbReference type="Proteomes" id="UP001190700">
    <property type="component" value="Unassembled WGS sequence"/>
</dbReference>
<organism evidence="1 2">
    <name type="scientific">Cymbomonas tetramitiformis</name>
    <dbReference type="NCBI Taxonomy" id="36881"/>
    <lineage>
        <taxon>Eukaryota</taxon>
        <taxon>Viridiplantae</taxon>
        <taxon>Chlorophyta</taxon>
        <taxon>Pyramimonadophyceae</taxon>
        <taxon>Pyramimonadales</taxon>
        <taxon>Pyramimonadaceae</taxon>
        <taxon>Cymbomonas</taxon>
    </lineage>
</organism>
<dbReference type="AlphaFoldDB" id="A0AAE0GAG2"/>
<keyword evidence="2" id="KW-1185">Reference proteome</keyword>
<evidence type="ECO:0000313" key="1">
    <source>
        <dbReference type="EMBL" id="KAK3274449.1"/>
    </source>
</evidence>
<evidence type="ECO:0000313" key="2">
    <source>
        <dbReference type="Proteomes" id="UP001190700"/>
    </source>
</evidence>
<name>A0AAE0GAG2_9CHLO</name>
<dbReference type="EMBL" id="LGRX02007719">
    <property type="protein sequence ID" value="KAK3274449.1"/>
    <property type="molecule type" value="Genomic_DNA"/>
</dbReference>
<protein>
    <submittedName>
        <fullName evidence="1">Uncharacterized protein</fullName>
    </submittedName>
</protein>
<proteinExistence type="predicted"/>